<dbReference type="FunCoup" id="Q6CKW2">
    <property type="interactions" value="48"/>
</dbReference>
<dbReference type="Proteomes" id="UP000000598">
    <property type="component" value="Chromosome F"/>
</dbReference>
<dbReference type="InParanoid" id="Q6CKW2"/>
<proteinExistence type="predicted"/>
<evidence type="ECO:0000313" key="2">
    <source>
        <dbReference type="EMBL" id="CAG98135.1"/>
    </source>
</evidence>
<dbReference type="OMA" id="VSACDIM"/>
<dbReference type="PaxDb" id="284590-Q6CKW2"/>
<organism evidence="2 3">
    <name type="scientific">Kluyveromyces lactis (strain ATCC 8585 / CBS 2359 / DSM 70799 / NBRC 1267 / NRRL Y-1140 / WM37)</name>
    <name type="common">Yeast</name>
    <name type="synonym">Candida sphaerica</name>
    <dbReference type="NCBI Taxonomy" id="284590"/>
    <lineage>
        <taxon>Eukaryota</taxon>
        <taxon>Fungi</taxon>
        <taxon>Dikarya</taxon>
        <taxon>Ascomycota</taxon>
        <taxon>Saccharomycotina</taxon>
        <taxon>Saccharomycetes</taxon>
        <taxon>Saccharomycetales</taxon>
        <taxon>Saccharomycetaceae</taxon>
        <taxon>Kluyveromyces</taxon>
    </lineage>
</organism>
<accession>Q6CKW2</accession>
<evidence type="ECO:0000313" key="3">
    <source>
        <dbReference type="Proteomes" id="UP000000598"/>
    </source>
</evidence>
<feature type="compositionally biased region" description="Basic residues" evidence="1">
    <location>
        <begin position="236"/>
        <end position="250"/>
    </location>
</feature>
<dbReference type="HOGENOM" id="CLU_776261_0_0_1"/>
<reference evidence="2 3" key="1">
    <citation type="journal article" date="2004" name="Nature">
        <title>Genome evolution in yeasts.</title>
        <authorList>
            <consortium name="Genolevures"/>
            <person name="Dujon B."/>
            <person name="Sherman D."/>
            <person name="Fischer G."/>
            <person name="Durrens P."/>
            <person name="Casaregola S."/>
            <person name="Lafontaine I."/>
            <person name="de Montigny J."/>
            <person name="Marck C."/>
            <person name="Neuveglise C."/>
            <person name="Talla E."/>
            <person name="Goffard N."/>
            <person name="Frangeul L."/>
            <person name="Aigle M."/>
            <person name="Anthouard V."/>
            <person name="Babour A."/>
            <person name="Barbe V."/>
            <person name="Barnay S."/>
            <person name="Blanchin S."/>
            <person name="Beckerich J.M."/>
            <person name="Beyne E."/>
            <person name="Bleykasten C."/>
            <person name="Boisrame A."/>
            <person name="Boyer J."/>
            <person name="Cattolico L."/>
            <person name="Confanioleri F."/>
            <person name="de Daruvar A."/>
            <person name="Despons L."/>
            <person name="Fabre E."/>
            <person name="Fairhead C."/>
            <person name="Ferry-Dumazet H."/>
            <person name="Groppi A."/>
            <person name="Hantraye F."/>
            <person name="Hennequin C."/>
            <person name="Jauniaux N."/>
            <person name="Joyet P."/>
            <person name="Kachouri R."/>
            <person name="Kerrest A."/>
            <person name="Koszul R."/>
            <person name="Lemaire M."/>
            <person name="Lesur I."/>
            <person name="Ma L."/>
            <person name="Muller H."/>
            <person name="Nicaud J.M."/>
            <person name="Nikolski M."/>
            <person name="Oztas S."/>
            <person name="Ozier-Kalogeropoulos O."/>
            <person name="Pellenz S."/>
            <person name="Potier S."/>
            <person name="Richard G.F."/>
            <person name="Straub M.L."/>
            <person name="Suleau A."/>
            <person name="Swennene D."/>
            <person name="Tekaia F."/>
            <person name="Wesolowski-Louvel M."/>
            <person name="Westhof E."/>
            <person name="Wirth B."/>
            <person name="Zeniou-Meyer M."/>
            <person name="Zivanovic I."/>
            <person name="Bolotin-Fukuhara M."/>
            <person name="Thierry A."/>
            <person name="Bouchier C."/>
            <person name="Caudron B."/>
            <person name="Scarpelli C."/>
            <person name="Gaillardin C."/>
            <person name="Weissenbach J."/>
            <person name="Wincker P."/>
            <person name="Souciet J.L."/>
        </authorList>
    </citation>
    <scope>NUCLEOTIDE SEQUENCE [LARGE SCALE GENOMIC DNA]</scope>
    <source>
        <strain evidence="3">ATCC 8585 / CBS 2359 / DSM 70799 / NBRC 1267 / NRRL Y-1140 / WM37</strain>
    </source>
</reference>
<dbReference type="SMR" id="Q6CKW2"/>
<name>Q6CKW2_KLULA</name>
<dbReference type="KEGG" id="kla:KLLA0_F07667g"/>
<gene>
    <name evidence="2" type="ORF">KLLA0_F07667g</name>
</gene>
<feature type="region of interest" description="Disordered" evidence="1">
    <location>
        <begin position="234"/>
        <end position="259"/>
    </location>
</feature>
<dbReference type="EMBL" id="CR382126">
    <property type="protein sequence ID" value="CAG98135.1"/>
    <property type="molecule type" value="Genomic_DNA"/>
</dbReference>
<dbReference type="STRING" id="284590.Q6CKW2"/>
<dbReference type="AlphaFoldDB" id="Q6CKW2"/>
<keyword evidence="3" id="KW-1185">Reference proteome</keyword>
<evidence type="ECO:0000256" key="1">
    <source>
        <dbReference type="SAM" id="MobiDB-lite"/>
    </source>
</evidence>
<sequence>MMSQKSFQVVDTTRLEQLLDDDRFRLNLQPVDIEKEHAQECLDLYVKGDLKECLELMYEYGLLNSNKMQTSLKSWQLMMDCVSQMNNVGVIGTSLDKRLKEWFTNEELLLRLIKMKPLSDQLIITYQFFYSSLKFWKRNVKQNYEHIDELSISCKELLLQTSRRCQTVTEIQNLSQILDFLIFDVQIETLQKKASITMYTRFCQLDDKLQSKLKANKVKHAQSVDIDTYFREKLQPKPKPKPKSKSRSLKPKNQVQIGAATTSTSTTAVIAPASTQRMNLSYIRRLTTYLPRWLPVWAQSVQWSPQLLASLIIFAISMVLPLARRSKTFNIIWMHSKDKASTIVRLFIHAVNTLASL</sequence>
<protein>
    <submittedName>
        <fullName evidence="2">KLLA0F07667p</fullName>
    </submittedName>
</protein>